<evidence type="ECO:0000256" key="4">
    <source>
        <dbReference type="PROSITE-ProRule" id="PRU00175"/>
    </source>
</evidence>
<dbReference type="VEuPathDB" id="AmoebaDB:EHI_158200"/>
<comment type="caution">
    <text evidence="6">The sequence shown here is derived from an EMBL/GenBank/DDBJ whole genome shotgun (WGS) entry which is preliminary data.</text>
</comment>
<dbReference type="GO" id="GO:0008270">
    <property type="term" value="F:zinc ion binding"/>
    <property type="evidence" value="ECO:0007669"/>
    <property type="project" value="UniProtKB-KW"/>
</dbReference>
<dbReference type="InterPro" id="IPR001841">
    <property type="entry name" value="Znf_RING"/>
</dbReference>
<dbReference type="PROSITE" id="PS50089">
    <property type="entry name" value="ZF_RING_2"/>
    <property type="match status" value="1"/>
</dbReference>
<keyword evidence="1" id="KW-0479">Metal-binding</keyword>
<dbReference type="InterPro" id="IPR017907">
    <property type="entry name" value="Znf_RING_CS"/>
</dbReference>
<dbReference type="AlphaFoldDB" id="A0A5K1UZK2"/>
<gene>
    <name evidence="6" type="ORF">CL6EHI_158200</name>
</gene>
<feature type="domain" description="RING-type" evidence="5">
    <location>
        <begin position="81"/>
        <end position="121"/>
    </location>
</feature>
<dbReference type="PANTHER" id="PTHR23041">
    <property type="entry name" value="RING FINGER DOMAIN-CONTAINING"/>
    <property type="match status" value="1"/>
</dbReference>
<evidence type="ECO:0000259" key="5">
    <source>
        <dbReference type="PROSITE" id="PS50089"/>
    </source>
</evidence>
<dbReference type="SMART" id="SM00184">
    <property type="entry name" value="RING"/>
    <property type="match status" value="1"/>
</dbReference>
<evidence type="ECO:0000313" key="7">
    <source>
        <dbReference type="Proteomes" id="UP000078387"/>
    </source>
</evidence>
<organism evidence="6 7">
    <name type="scientific">Entamoeba histolytica</name>
    <dbReference type="NCBI Taxonomy" id="5759"/>
    <lineage>
        <taxon>Eukaryota</taxon>
        <taxon>Amoebozoa</taxon>
        <taxon>Evosea</taxon>
        <taxon>Archamoebae</taxon>
        <taxon>Mastigamoebida</taxon>
        <taxon>Entamoebidae</taxon>
        <taxon>Entamoeba</taxon>
    </lineage>
</organism>
<evidence type="ECO:0000256" key="3">
    <source>
        <dbReference type="ARBA" id="ARBA00022833"/>
    </source>
</evidence>
<sequence length="135" mass="15888">MEQISETIDLTDDHIDIIDVDILREPVQRRRFELNIDPLYIKESYKRKGYSSDEESEEQIKIEHGKIEELKPTKELEGIRCPICFDLTRNVMTTKCGHLYCSDCLNIIFDTPGIHYCPICKQKIIKNSCHRIFLL</sequence>
<keyword evidence="2 4" id="KW-0863">Zinc-finger</keyword>
<dbReference type="VEuPathDB" id="AmoebaDB:KM1_011610"/>
<keyword evidence="3" id="KW-0862">Zinc</keyword>
<dbReference type="Pfam" id="PF13920">
    <property type="entry name" value="zf-C3HC4_3"/>
    <property type="match status" value="1"/>
</dbReference>
<dbReference type="Gene3D" id="3.30.40.10">
    <property type="entry name" value="Zinc/RING finger domain, C3HC4 (zinc finger)"/>
    <property type="match status" value="1"/>
</dbReference>
<protein>
    <submittedName>
        <fullName evidence="6">Zinc finger domain containing protein</fullName>
    </submittedName>
</protein>
<name>A0A5K1UZK2_ENTHI</name>
<dbReference type="SUPFAM" id="SSF57850">
    <property type="entry name" value="RING/U-box"/>
    <property type="match status" value="1"/>
</dbReference>
<evidence type="ECO:0000313" key="6">
    <source>
        <dbReference type="EMBL" id="GAT95441.1"/>
    </source>
</evidence>
<dbReference type="EMBL" id="BDEQ01000001">
    <property type="protein sequence ID" value="GAT95441.1"/>
    <property type="molecule type" value="Genomic_DNA"/>
</dbReference>
<evidence type="ECO:0000256" key="2">
    <source>
        <dbReference type="ARBA" id="ARBA00022771"/>
    </source>
</evidence>
<dbReference type="InterPro" id="IPR047134">
    <property type="entry name" value="RNF4"/>
</dbReference>
<dbReference type="InterPro" id="IPR013083">
    <property type="entry name" value="Znf_RING/FYVE/PHD"/>
</dbReference>
<evidence type="ECO:0000256" key="1">
    <source>
        <dbReference type="ARBA" id="ARBA00022723"/>
    </source>
</evidence>
<dbReference type="VEuPathDB" id="AmoebaDB:EHI7A_003020"/>
<accession>A0A5K1UZK2</accession>
<dbReference type="PROSITE" id="PS00518">
    <property type="entry name" value="ZF_RING_1"/>
    <property type="match status" value="1"/>
</dbReference>
<dbReference type="VEuPathDB" id="AmoebaDB:EHI5A_007500"/>
<dbReference type="OMA" id="QIKIEHR"/>
<dbReference type="PANTHER" id="PTHR23041:SF78">
    <property type="entry name" value="E3 UBIQUITIN-PROTEIN LIGASE RNF4"/>
    <property type="match status" value="1"/>
</dbReference>
<reference evidence="6 7" key="1">
    <citation type="submission" date="2016-05" db="EMBL/GenBank/DDBJ databases">
        <title>First whole genome sequencing of Entamoeba histolytica HM1:IMSS-clone-6.</title>
        <authorList>
            <person name="Mukherjee Avik.K."/>
            <person name="Izumyama S."/>
            <person name="Nakada-Tsukui K."/>
            <person name="Nozaki T."/>
        </authorList>
    </citation>
    <scope>NUCLEOTIDE SEQUENCE [LARGE SCALE GENOMIC DNA]</scope>
    <source>
        <strain evidence="6 7">HM1:IMSS clone 6</strain>
    </source>
</reference>
<dbReference type="Proteomes" id="UP000078387">
    <property type="component" value="Unassembled WGS sequence"/>
</dbReference>
<proteinExistence type="predicted"/>